<proteinExistence type="predicted"/>
<accession>A0A1E5T1A9</accession>
<dbReference type="EMBL" id="MDGQ01000005">
    <property type="protein sequence ID" value="OEK05146.1"/>
    <property type="molecule type" value="Genomic_DNA"/>
</dbReference>
<organism evidence="1 2">
    <name type="scientific">Roseivirga misakiensis</name>
    <dbReference type="NCBI Taxonomy" id="1563681"/>
    <lineage>
        <taxon>Bacteria</taxon>
        <taxon>Pseudomonadati</taxon>
        <taxon>Bacteroidota</taxon>
        <taxon>Cytophagia</taxon>
        <taxon>Cytophagales</taxon>
        <taxon>Roseivirgaceae</taxon>
        <taxon>Roseivirga</taxon>
    </lineage>
</organism>
<evidence type="ECO:0000313" key="1">
    <source>
        <dbReference type="EMBL" id="OEK05146.1"/>
    </source>
</evidence>
<gene>
    <name evidence="1" type="ORF">BFP71_17180</name>
</gene>
<keyword evidence="2" id="KW-1185">Reference proteome</keyword>
<sequence>MKDIRQKLKTAFITLMTKIKMTDRNTNLKYRLKELSEIFIRASDIKEREFARKMRIPWSTYQKDKHSLVTDSFSMPEYRLQIYAAAFGVSLESILNYGTKQRCLVVEEQFDDKLIEKYNLRYAESTIVDQNKQKRQTETKSKPLTY</sequence>
<reference evidence="1 2" key="1">
    <citation type="submission" date="2016-08" db="EMBL/GenBank/DDBJ databases">
        <title>Draft genome of Fabibacter sp. strain SK-8.</title>
        <authorList>
            <person name="Wong S.-K."/>
            <person name="Hamasaki K."/>
            <person name="Yoshizawa S."/>
        </authorList>
    </citation>
    <scope>NUCLEOTIDE SEQUENCE [LARGE SCALE GENOMIC DNA]</scope>
    <source>
        <strain evidence="1 2">SK-8</strain>
    </source>
</reference>
<dbReference type="AlphaFoldDB" id="A0A1E5T1A9"/>
<evidence type="ECO:0000313" key="2">
    <source>
        <dbReference type="Proteomes" id="UP000095552"/>
    </source>
</evidence>
<dbReference type="Proteomes" id="UP000095552">
    <property type="component" value="Unassembled WGS sequence"/>
</dbReference>
<protein>
    <submittedName>
        <fullName evidence="1">Uncharacterized protein</fullName>
    </submittedName>
</protein>
<name>A0A1E5T1A9_9BACT</name>
<comment type="caution">
    <text evidence="1">The sequence shown here is derived from an EMBL/GenBank/DDBJ whole genome shotgun (WGS) entry which is preliminary data.</text>
</comment>